<organism evidence="8 9">
    <name type="scientific">Methylopila henanensis</name>
    <dbReference type="NCBI Taxonomy" id="873516"/>
    <lineage>
        <taxon>Bacteria</taxon>
        <taxon>Pseudomonadati</taxon>
        <taxon>Pseudomonadota</taxon>
        <taxon>Alphaproteobacteria</taxon>
        <taxon>Hyphomicrobiales</taxon>
        <taxon>Methylopilaceae</taxon>
        <taxon>Methylopila</taxon>
    </lineage>
</organism>
<dbReference type="RefSeq" id="WP_378800994.1">
    <property type="nucleotide sequence ID" value="NZ_JBHUER010000013.1"/>
</dbReference>
<evidence type="ECO:0000256" key="2">
    <source>
        <dbReference type="ARBA" id="ARBA00022617"/>
    </source>
</evidence>
<dbReference type="SUPFAM" id="SSF55124">
    <property type="entry name" value="Nitrite/Sulfite reductase N-terminal domain-like"/>
    <property type="match status" value="2"/>
</dbReference>
<dbReference type="InterPro" id="IPR051329">
    <property type="entry name" value="NIR_SIR_4Fe-4S"/>
</dbReference>
<dbReference type="InterPro" id="IPR045854">
    <property type="entry name" value="NO2/SO3_Rdtase_4Fe4S_sf"/>
</dbReference>
<dbReference type="InterPro" id="IPR036136">
    <property type="entry name" value="Nit/Sulf_reduc_fer-like_dom_sf"/>
</dbReference>
<dbReference type="Gene3D" id="3.90.480.10">
    <property type="entry name" value="Sulfite Reductase Hemoprotein,Domain 2"/>
    <property type="match status" value="1"/>
</dbReference>
<keyword evidence="1" id="KW-0004">4Fe-4S</keyword>
<evidence type="ECO:0000313" key="9">
    <source>
        <dbReference type="Proteomes" id="UP001597308"/>
    </source>
</evidence>
<evidence type="ECO:0000256" key="4">
    <source>
        <dbReference type="ARBA" id="ARBA00023002"/>
    </source>
</evidence>
<proteinExistence type="predicted"/>
<keyword evidence="9" id="KW-1185">Reference proteome</keyword>
<dbReference type="PANTHER" id="PTHR32439:SF9">
    <property type="entry name" value="BLR3264 PROTEIN"/>
    <property type="match status" value="1"/>
</dbReference>
<comment type="caution">
    <text evidence="8">The sequence shown here is derived from an EMBL/GenBank/DDBJ whole genome shotgun (WGS) entry which is preliminary data.</text>
</comment>
<evidence type="ECO:0000256" key="3">
    <source>
        <dbReference type="ARBA" id="ARBA00022723"/>
    </source>
</evidence>
<dbReference type="InterPro" id="IPR005117">
    <property type="entry name" value="NiRdtase/SiRdtase_haem-b_fer"/>
</dbReference>
<evidence type="ECO:0000256" key="6">
    <source>
        <dbReference type="ARBA" id="ARBA00023014"/>
    </source>
</evidence>
<dbReference type="EMBL" id="JBHUER010000013">
    <property type="protein sequence ID" value="MFD1704944.1"/>
    <property type="molecule type" value="Genomic_DNA"/>
</dbReference>
<dbReference type="Pfam" id="PF03460">
    <property type="entry name" value="NIR_SIR_ferr"/>
    <property type="match status" value="2"/>
</dbReference>
<sequence length="417" mass="41713">MAECPGVLHMAEMADGGLARVRAPGGRLSAAQARAIARLASRLGSGVIDLTNRANLQIRGLPLSAGAELSRALADLSLFVDGPADRRRNVLLDPLSGCDPVERADLMHLAQALDRGLVAAPWIGGLSPKFAFALDGGGRAGVAAVASDVALLALGEDLLAIAVAGRPLDLALSAGSAVAAALSIAEAAAAIGPDARARDLDAAALSAALVGRGLATPAPAPDWPRALDPVFGVVASGHGRAACVVPVAVGRLAPAALSLLADLSERYGRGELALAPWSAIVLPSVAGEDAPKVFAAAEAAGLPPVAVAERLAVVACAGAPACVRAREPAKALALALVAAATARPDALPRERRSLHISACPKGCAGAAASDLLLLGAGDRPGFGVHADAAPRRAGPERGRLERAEPEALLALLRDGIR</sequence>
<accession>A0ABW4KB38</accession>
<gene>
    <name evidence="8" type="ORF">ACFSCV_18205</name>
</gene>
<keyword evidence="2" id="KW-0349">Heme</keyword>
<dbReference type="SUPFAM" id="SSF56014">
    <property type="entry name" value="Nitrite and sulphite reductase 4Fe-4S domain-like"/>
    <property type="match status" value="2"/>
</dbReference>
<evidence type="ECO:0000256" key="1">
    <source>
        <dbReference type="ARBA" id="ARBA00022485"/>
    </source>
</evidence>
<name>A0ABW4KB38_9HYPH</name>
<dbReference type="Proteomes" id="UP001597308">
    <property type="component" value="Unassembled WGS sequence"/>
</dbReference>
<reference evidence="9" key="1">
    <citation type="journal article" date="2019" name="Int. J. Syst. Evol. Microbiol.">
        <title>The Global Catalogue of Microorganisms (GCM) 10K type strain sequencing project: providing services to taxonomists for standard genome sequencing and annotation.</title>
        <authorList>
            <consortium name="The Broad Institute Genomics Platform"/>
            <consortium name="The Broad Institute Genome Sequencing Center for Infectious Disease"/>
            <person name="Wu L."/>
            <person name="Ma J."/>
        </authorList>
    </citation>
    <scope>NUCLEOTIDE SEQUENCE [LARGE SCALE GENOMIC DNA]</scope>
    <source>
        <strain evidence="9">KCTC 23707</strain>
    </source>
</reference>
<protein>
    <recommendedName>
        <fullName evidence="7">Nitrite/Sulfite reductase ferredoxin-like domain-containing protein</fullName>
    </recommendedName>
</protein>
<keyword evidence="6" id="KW-0411">Iron-sulfur</keyword>
<keyword evidence="3" id="KW-0479">Metal-binding</keyword>
<keyword evidence="4" id="KW-0560">Oxidoreductase</keyword>
<keyword evidence="5" id="KW-0408">Iron</keyword>
<feature type="domain" description="Nitrite/Sulfite reductase ferredoxin-like" evidence="7">
    <location>
        <begin position="18"/>
        <end position="75"/>
    </location>
</feature>
<dbReference type="PANTHER" id="PTHR32439">
    <property type="entry name" value="FERREDOXIN--NITRITE REDUCTASE, CHLOROPLASTIC"/>
    <property type="match status" value="1"/>
</dbReference>
<dbReference type="Gene3D" id="3.30.413.10">
    <property type="entry name" value="Sulfite Reductase Hemoprotein, domain 1"/>
    <property type="match status" value="2"/>
</dbReference>
<evidence type="ECO:0000256" key="5">
    <source>
        <dbReference type="ARBA" id="ARBA00023004"/>
    </source>
</evidence>
<evidence type="ECO:0000259" key="7">
    <source>
        <dbReference type="Pfam" id="PF03460"/>
    </source>
</evidence>
<feature type="domain" description="Nitrite/Sulfite reductase ferredoxin-like" evidence="7">
    <location>
        <begin position="237"/>
        <end position="299"/>
    </location>
</feature>
<evidence type="ECO:0000313" key="8">
    <source>
        <dbReference type="EMBL" id="MFD1704944.1"/>
    </source>
</evidence>